<proteinExistence type="predicted"/>
<comment type="caution">
    <text evidence="1">The sequence shown here is derived from an EMBL/GenBank/DDBJ whole genome shotgun (WGS) entry which is preliminary data.</text>
</comment>
<protein>
    <submittedName>
        <fullName evidence="1">Uncharacterized protein</fullName>
    </submittedName>
</protein>
<evidence type="ECO:0000313" key="1">
    <source>
        <dbReference type="EMBL" id="KAJ3018703.1"/>
    </source>
</evidence>
<sequence>MPATVTTPTALPLHIASHLKLFVCVASSIAYSSWPRVDDHSSRPDWSQCSVIDHAGRFPLFLKLRNSSVVKPSTATLVVPRRVAREWITPLPFADSPLAEIKELIVIPPTRVSPTSTPLSSIPSGISQLASSVSSKNIPHNVIPSRPPSTSSTSSSSSNLSTQMRAYILPTMSANKEASIAVNTKAPPTLGEGKITPSVVTAWEQGCLQYCRDRDTAEDKKIIKVSSGLANKLVRDWYLNDMDHFDAMSWTEFLAAFYPRFLPKGWASAIHSEIIALRQAQDQPSEDFVLEVEHLDAHLRSTKIHFDDNALRSIISANVVEDLCLVCQEDNIAALTDFVDWKSALVAANTRHLRILGMVSHAVSRGKPSVHAISNKLTTSRTTSTSSSTQRLPKLTDDEKELLNEHQGCYRCRQFYAGHLSGECTCRYPDAASHVLLSLRTALAAKTASTLKGKENVRPRTVAAIQDDNPDVAAVSTSPLAASSGVLGTGTDSDECVAPLFNAHTTLRARILVPIESPIYPMLIDSGSPTVLIRADVASALNLRERPLPSSQKLGNAWGSGQLECTSLVKLRIGLEDSSWESDYCRALIVPSLCAPVILGKPFLKANHIVKHHAPCQLVNSRSGRDLLRATLTTSPRSVQPSKVAAADEQRIRHLHFLRELRTATHVRQLIGELHTTDSSRFTVVAVQNKVERLSFDEWLRHENTAMKAEYCDLFPDDIPHIRDLPNNVYHHFQLRVPDMRMTRRQYDCLKKYRESWKILLDQHLAAGRIHPSNSPYASPTFLVPKSDPTTLPCWVNDYRVLNENTVPDCHPLPKIADILADCAKGKIWAKIDMTNSFFQTLVHPDDIKYTAVTTPFGLYEWTVMPQRPRHAPATHTVKEHQHNVHLVLDALRAHSLNCSDKKTQLFLTELDFLGHRISTAGIAPDPSKVDKIMNWPVPRSASQVRAFLSLVRYVVSFLPKLVEHTAALTPLTTKEAELSFPTWSPCHQTAFDAIKSLVCESECLTVIDHDKLDNNRIFVTCDASDLRTGAMLSFGPNLETAHPVVFNSVQLKGAELNYPVHEEELLAIVRALKKWQYIPGEQNAAADVLSRSDLDAVPPKLCDTVCAIRCLTQSLPLVPHDTVATVSLGSLRISSDPEWLHRIRSGYASDSWCSKLLGTPHMPGVRVLDGLLYVSDCLVIPRVPKPHEGIFRCAHDVLGHFGPNKSYATLRGSYYWPNMRKELNELYIPSCDACQRNKSSRSRPSGPLHPLPIPEHRGDAIAIDFISPLPSDFGYICLATVTDCPGADIRLIPTTTNVSAEDFAIQFFNSWYCKNGLPLEIISDRDKLFVSAFWKALHRLSGVKLKMSSSYHPQTDGASERTNKTVIQALHFHVSQNQCGRVRALPYVRFAIMNTVNTSTGFSPFQLHIGRNPRMLPPISHALHDDVANEPAGDITDHLISRIDTDVLEARDNLFLTKVVQAQAANRSRGPENPFSVGNRVLLSTFHRHRDYMQRGDHRAAKFMVRYDGPYTILQAHPEALVYTLDLPPSMNIFPTFHLSLLRPYRPNDDALFPSHAHAHPGPVVTDHGVEEYEVESIIDRCRRG</sequence>
<name>A0ACC1QCU1_9APHY</name>
<dbReference type="EMBL" id="JANSHE010000033">
    <property type="protein sequence ID" value="KAJ3018703.1"/>
    <property type="molecule type" value="Genomic_DNA"/>
</dbReference>
<gene>
    <name evidence="1" type="ORF">NUW54_g267</name>
</gene>
<evidence type="ECO:0000313" key="2">
    <source>
        <dbReference type="Proteomes" id="UP001144978"/>
    </source>
</evidence>
<accession>A0ACC1QCU1</accession>
<organism evidence="1 2">
    <name type="scientific">Trametes sanguinea</name>
    <dbReference type="NCBI Taxonomy" id="158606"/>
    <lineage>
        <taxon>Eukaryota</taxon>
        <taxon>Fungi</taxon>
        <taxon>Dikarya</taxon>
        <taxon>Basidiomycota</taxon>
        <taxon>Agaricomycotina</taxon>
        <taxon>Agaricomycetes</taxon>
        <taxon>Polyporales</taxon>
        <taxon>Polyporaceae</taxon>
        <taxon>Trametes</taxon>
    </lineage>
</organism>
<dbReference type="Proteomes" id="UP001144978">
    <property type="component" value="Unassembled WGS sequence"/>
</dbReference>
<reference evidence="1" key="1">
    <citation type="submission" date="2022-08" db="EMBL/GenBank/DDBJ databases">
        <title>Genome Sequence of Pycnoporus sanguineus.</title>
        <authorList>
            <person name="Buettner E."/>
        </authorList>
    </citation>
    <scope>NUCLEOTIDE SEQUENCE</scope>
    <source>
        <strain evidence="1">CG-C14</strain>
    </source>
</reference>
<keyword evidence="2" id="KW-1185">Reference proteome</keyword>